<dbReference type="InterPro" id="IPR010093">
    <property type="entry name" value="SinI_DNA-bd"/>
</dbReference>
<comment type="caution">
    <text evidence="2">The sequence shown here is derived from an EMBL/GenBank/DDBJ whole genome shotgun (WGS) entry which is preliminary data.</text>
</comment>
<evidence type="ECO:0000313" key="2">
    <source>
        <dbReference type="EMBL" id="PPK43236.1"/>
    </source>
</evidence>
<proteinExistence type="predicted"/>
<dbReference type="SUPFAM" id="SSF46955">
    <property type="entry name" value="Putative DNA-binding domain"/>
    <property type="match status" value="1"/>
</dbReference>
<dbReference type="InterPro" id="IPR009061">
    <property type="entry name" value="DNA-bd_dom_put_sf"/>
</dbReference>
<dbReference type="EMBL" id="PTIS01000031">
    <property type="protein sequence ID" value="PPK43236.1"/>
    <property type="molecule type" value="Genomic_DNA"/>
</dbReference>
<evidence type="ECO:0000313" key="3">
    <source>
        <dbReference type="Proteomes" id="UP000239863"/>
    </source>
</evidence>
<gene>
    <name evidence="2" type="ORF">BD821_1312</name>
</gene>
<dbReference type="Proteomes" id="UP000239863">
    <property type="component" value="Unassembled WGS sequence"/>
</dbReference>
<name>A0A2S6FU88_9CLOT</name>
<evidence type="ECO:0000259" key="1">
    <source>
        <dbReference type="Pfam" id="PF12728"/>
    </source>
</evidence>
<dbReference type="AlphaFoldDB" id="A0A2S6FU88"/>
<dbReference type="Gene3D" id="1.10.10.10">
    <property type="entry name" value="Winged helix-like DNA-binding domain superfamily/Winged helix DNA-binding domain"/>
    <property type="match status" value="1"/>
</dbReference>
<sequence length="64" mass="7375">MNNSKLPENWVSTKEIAQHLGVTVETIRNWIRKATIPCHKVGKLWKFKISEVDAWVVSGQARED</sequence>
<dbReference type="NCBIfam" id="TIGR01764">
    <property type="entry name" value="excise"/>
    <property type="match status" value="1"/>
</dbReference>
<dbReference type="InterPro" id="IPR041657">
    <property type="entry name" value="HTH_17"/>
</dbReference>
<accession>A0A2S6FU88</accession>
<dbReference type="Pfam" id="PF12728">
    <property type="entry name" value="HTH_17"/>
    <property type="match status" value="1"/>
</dbReference>
<feature type="domain" description="Helix-turn-helix" evidence="1">
    <location>
        <begin position="10"/>
        <end position="56"/>
    </location>
</feature>
<dbReference type="OrthoDB" id="122388at2"/>
<dbReference type="RefSeq" id="WP_104410867.1">
    <property type="nucleotide sequence ID" value="NZ_PTIS01000031.1"/>
</dbReference>
<dbReference type="InterPro" id="IPR036388">
    <property type="entry name" value="WH-like_DNA-bd_sf"/>
</dbReference>
<protein>
    <submittedName>
        <fullName evidence="2">AlpA family transcriptional regulator</fullName>
    </submittedName>
</protein>
<organism evidence="2 3">
    <name type="scientific">Clostridium algidicarnis DSM 15099</name>
    <dbReference type="NCBI Taxonomy" id="1121295"/>
    <lineage>
        <taxon>Bacteria</taxon>
        <taxon>Bacillati</taxon>
        <taxon>Bacillota</taxon>
        <taxon>Clostridia</taxon>
        <taxon>Eubacteriales</taxon>
        <taxon>Clostridiaceae</taxon>
        <taxon>Clostridium</taxon>
    </lineage>
</organism>
<reference evidence="2 3" key="1">
    <citation type="submission" date="2018-02" db="EMBL/GenBank/DDBJ databases">
        <title>Genomic Encyclopedia of Archaeal and Bacterial Type Strains, Phase II (KMG-II): from individual species to whole genera.</title>
        <authorList>
            <person name="Goeker M."/>
        </authorList>
    </citation>
    <scope>NUCLEOTIDE SEQUENCE [LARGE SCALE GENOMIC DNA]</scope>
    <source>
        <strain evidence="2 3">DSM 15099</strain>
    </source>
</reference>
<dbReference type="GO" id="GO:0003677">
    <property type="term" value="F:DNA binding"/>
    <property type="evidence" value="ECO:0007669"/>
    <property type="project" value="InterPro"/>
</dbReference>